<name>A0A6T9Y524_ALTMA</name>
<organism evidence="1 2">
    <name type="scientific">Alteromonas macleodii</name>
    <name type="common">Pseudoalteromonas macleodii</name>
    <dbReference type="NCBI Taxonomy" id="28108"/>
    <lineage>
        <taxon>Bacteria</taxon>
        <taxon>Pseudomonadati</taxon>
        <taxon>Pseudomonadota</taxon>
        <taxon>Gammaproteobacteria</taxon>
        <taxon>Alteromonadales</taxon>
        <taxon>Alteromonadaceae</taxon>
        <taxon>Alteromonas/Salinimonas group</taxon>
        <taxon>Alteromonas</taxon>
    </lineage>
</organism>
<sequence length="232" mass="26231">MLKVAALFSLGLSTSFLTTNTLANDIYGVSEGILYSKSDLTSIDKVKGFCASLNQASIDALELRKVGGKEPFNEMNALVSYVEQQDSVYMLKQGGRRVFHTTQIDQPVRAVCQYDQGTISITERAKSYANRVDPVYQSYVAAKEGIWSNRLNADYELGDEVCSYDNKLGYVEQVTDKKQKVLWKGQVTEVGEGYFFGKRDVFSFKNKDFLYERLDDVRWESKSEIAACDFEL</sequence>
<protein>
    <submittedName>
        <fullName evidence="1">Uncharacterized protein</fullName>
    </submittedName>
</protein>
<dbReference type="EMBL" id="LR812090">
    <property type="protein sequence ID" value="CAB9495359.1"/>
    <property type="molecule type" value="Genomic_DNA"/>
</dbReference>
<dbReference type="Proteomes" id="UP000509458">
    <property type="component" value="Chromosome"/>
</dbReference>
<evidence type="ECO:0000313" key="2">
    <source>
        <dbReference type="Proteomes" id="UP000509458"/>
    </source>
</evidence>
<evidence type="ECO:0000313" key="1">
    <source>
        <dbReference type="EMBL" id="CAB9495359.1"/>
    </source>
</evidence>
<accession>A0A6T9Y524</accession>
<dbReference type="AlphaFoldDB" id="A0A6T9Y524"/>
<dbReference type="RefSeq" id="WP_179984582.1">
    <property type="nucleotide sequence ID" value="NZ_LR812090.1"/>
</dbReference>
<reference evidence="1 2" key="1">
    <citation type="submission" date="2020-06" db="EMBL/GenBank/DDBJ databases">
        <authorList>
            <person name="Duchaud E."/>
        </authorList>
    </citation>
    <scope>NUCLEOTIDE SEQUENCE [LARGE SCALE GENOMIC DNA]</scope>
    <source>
        <strain evidence="1">Alteromonas fortis</strain>
    </source>
</reference>
<gene>
    <name evidence="1" type="ORF">ALFOR1_50041</name>
</gene>
<proteinExistence type="predicted"/>